<keyword evidence="2" id="KW-0645">Protease</keyword>
<keyword evidence="3" id="KW-0479">Metal-binding</keyword>
<dbReference type="FunFam" id="3.30.830.10:FF:000003">
    <property type="entry name" value="Insulin-degrading enzyme"/>
    <property type="match status" value="1"/>
</dbReference>
<dbReference type="GO" id="GO:0046872">
    <property type="term" value="F:metal ion binding"/>
    <property type="evidence" value="ECO:0007669"/>
    <property type="project" value="UniProtKB-KW"/>
</dbReference>
<gene>
    <name evidence="18" type="primary">CSON000622</name>
</gene>
<evidence type="ECO:0000256" key="5">
    <source>
        <dbReference type="ARBA" id="ARBA00022833"/>
    </source>
</evidence>
<evidence type="ECO:0000256" key="12">
    <source>
        <dbReference type="RuleBase" id="RU004447"/>
    </source>
</evidence>
<dbReference type="Pfam" id="PF16187">
    <property type="entry name" value="Peptidase_M16_M"/>
    <property type="match status" value="1"/>
</dbReference>
<evidence type="ECO:0000259" key="16">
    <source>
        <dbReference type="Pfam" id="PF16187"/>
    </source>
</evidence>
<evidence type="ECO:0000259" key="15">
    <source>
        <dbReference type="Pfam" id="PF05193"/>
    </source>
</evidence>
<dbReference type="Pfam" id="PF22456">
    <property type="entry name" value="PqqF-like_C_4"/>
    <property type="match status" value="1"/>
</dbReference>
<feature type="domain" description="Coenzyme PQQ synthesis protein F-like C-terminal lobe" evidence="17">
    <location>
        <begin position="819"/>
        <end position="915"/>
    </location>
</feature>
<dbReference type="EMBL" id="UFQS01001098">
    <property type="protein sequence ID" value="SSX08992.1"/>
    <property type="molecule type" value="Genomic_DNA"/>
</dbReference>
<evidence type="ECO:0000256" key="8">
    <source>
        <dbReference type="ARBA" id="ARBA00066874"/>
    </source>
</evidence>
<dbReference type="GO" id="GO:0004222">
    <property type="term" value="F:metalloendopeptidase activity"/>
    <property type="evidence" value="ECO:0007669"/>
    <property type="project" value="UniProtKB-EC"/>
</dbReference>
<keyword evidence="5" id="KW-0862">Zinc</keyword>
<feature type="region of interest" description="Disordered" evidence="13">
    <location>
        <begin position="974"/>
        <end position="994"/>
    </location>
</feature>
<comment type="catalytic activity">
    <reaction evidence="7">
        <text>Degradation of insulin, glucagon and other polypeptides. No action on proteins.</text>
        <dbReference type="EC" id="3.4.24.56"/>
    </reaction>
</comment>
<dbReference type="SUPFAM" id="SSF63411">
    <property type="entry name" value="LuxS/MPP-like metallohydrolase"/>
    <property type="match status" value="4"/>
</dbReference>
<evidence type="ECO:0000256" key="11">
    <source>
        <dbReference type="ARBA" id="ARBA00080349"/>
    </source>
</evidence>
<dbReference type="InterPro" id="IPR032632">
    <property type="entry name" value="Peptidase_M16_M"/>
</dbReference>
<dbReference type="InterPro" id="IPR011249">
    <property type="entry name" value="Metalloenz_LuxS/M16"/>
</dbReference>
<feature type="domain" description="Peptidase M16 middle/third" evidence="16">
    <location>
        <begin position="432"/>
        <end position="712"/>
    </location>
</feature>
<dbReference type="PANTHER" id="PTHR43690">
    <property type="entry name" value="NARDILYSIN"/>
    <property type="match status" value="1"/>
</dbReference>
<dbReference type="Gene3D" id="3.30.830.10">
    <property type="entry name" value="Metalloenzyme, LuxS/M16 peptidase-like"/>
    <property type="match status" value="4"/>
</dbReference>
<dbReference type="FunFam" id="3.30.830.10:FF:000005">
    <property type="entry name" value="nardilysin isoform X1"/>
    <property type="match status" value="1"/>
</dbReference>
<keyword evidence="4" id="KW-0378">Hydrolase</keyword>
<dbReference type="EC" id="3.4.24.56" evidence="8"/>
<dbReference type="VEuPathDB" id="VectorBase:CSON000622"/>
<name>A0A336KWK3_CULSO</name>
<evidence type="ECO:0000259" key="17">
    <source>
        <dbReference type="Pfam" id="PF22456"/>
    </source>
</evidence>
<dbReference type="InterPro" id="IPR001431">
    <property type="entry name" value="Pept_M16_Zn_BS"/>
</dbReference>
<feature type="compositionally biased region" description="Polar residues" evidence="13">
    <location>
        <begin position="974"/>
        <end position="991"/>
    </location>
</feature>
<dbReference type="GO" id="GO:0005829">
    <property type="term" value="C:cytosol"/>
    <property type="evidence" value="ECO:0007669"/>
    <property type="project" value="TreeGrafter"/>
</dbReference>
<evidence type="ECO:0000256" key="1">
    <source>
        <dbReference type="ARBA" id="ARBA00007261"/>
    </source>
</evidence>
<organism evidence="18">
    <name type="scientific">Culicoides sonorensis</name>
    <name type="common">Biting midge</name>
    <dbReference type="NCBI Taxonomy" id="179676"/>
    <lineage>
        <taxon>Eukaryota</taxon>
        <taxon>Metazoa</taxon>
        <taxon>Ecdysozoa</taxon>
        <taxon>Arthropoda</taxon>
        <taxon>Hexapoda</taxon>
        <taxon>Insecta</taxon>
        <taxon>Pterygota</taxon>
        <taxon>Neoptera</taxon>
        <taxon>Endopterygota</taxon>
        <taxon>Diptera</taxon>
        <taxon>Nematocera</taxon>
        <taxon>Chironomoidea</taxon>
        <taxon>Ceratopogonidae</taxon>
        <taxon>Ceratopogoninae</taxon>
        <taxon>Culicoides</taxon>
        <taxon>Monoculicoides</taxon>
    </lineage>
</organism>
<feature type="domain" description="Peptidase M16 C-terminal" evidence="15">
    <location>
        <begin position="248"/>
        <end position="425"/>
    </location>
</feature>
<dbReference type="EMBL" id="UFQT01001098">
    <property type="protein sequence ID" value="SSX28903.1"/>
    <property type="molecule type" value="Genomic_DNA"/>
</dbReference>
<dbReference type="PROSITE" id="PS00143">
    <property type="entry name" value="INSULINASE"/>
    <property type="match status" value="1"/>
</dbReference>
<evidence type="ECO:0000256" key="6">
    <source>
        <dbReference type="ARBA" id="ARBA00023049"/>
    </source>
</evidence>
<evidence type="ECO:0000256" key="4">
    <source>
        <dbReference type="ARBA" id="ARBA00022801"/>
    </source>
</evidence>
<dbReference type="InterPro" id="IPR050626">
    <property type="entry name" value="Peptidase_M16"/>
</dbReference>
<evidence type="ECO:0000313" key="18">
    <source>
        <dbReference type="EMBL" id="SSX08992.1"/>
    </source>
</evidence>
<evidence type="ECO:0000259" key="14">
    <source>
        <dbReference type="Pfam" id="PF00675"/>
    </source>
</evidence>
<dbReference type="PANTHER" id="PTHR43690:SF18">
    <property type="entry name" value="INSULIN-DEGRADING ENZYME-RELATED"/>
    <property type="match status" value="1"/>
</dbReference>
<dbReference type="InterPro" id="IPR011765">
    <property type="entry name" value="Pept_M16_N"/>
</dbReference>
<comment type="similarity">
    <text evidence="1 12">Belongs to the peptidase M16 family.</text>
</comment>
<dbReference type="Pfam" id="PF00675">
    <property type="entry name" value="Peptidase_M16"/>
    <property type="match status" value="1"/>
</dbReference>
<accession>A0A336KWK3</accession>
<evidence type="ECO:0000313" key="19">
    <source>
        <dbReference type="EMBL" id="SSX28903.1"/>
    </source>
</evidence>
<dbReference type="Pfam" id="PF05193">
    <property type="entry name" value="Peptidase_M16_C"/>
    <property type="match status" value="1"/>
</dbReference>
<evidence type="ECO:0000256" key="2">
    <source>
        <dbReference type="ARBA" id="ARBA00022670"/>
    </source>
</evidence>
<evidence type="ECO:0000256" key="9">
    <source>
        <dbReference type="ARBA" id="ARBA00070422"/>
    </source>
</evidence>
<evidence type="ECO:0000256" key="10">
    <source>
        <dbReference type="ARBA" id="ARBA00074992"/>
    </source>
</evidence>
<dbReference type="InterPro" id="IPR007863">
    <property type="entry name" value="Peptidase_M16_C"/>
</dbReference>
<sequence>MFNLFTTRIILSKTACNVQNRTITRIRSIHTFKGDFAKNMSTDAPLHFNPMTSPATKMIRYANILKSEQDTREYRGLVLDNGLKCVLISDPDTDKSAAALSVEVGYLSDPDEIPGLAHFCEHMLFLGTKKYPDENEYTSFLAANGGNSNAATYADMTKYYFEVVPDKLSDALDRFAHFFIDPLFTESATDREINAVDSEHEKNLTTDTWRIRQVNKELADPKHPYHKFGTGSKQTLCVIPKAKAIDVRNELIKFHEKWYSSNIMCLAVLGKESLDELEEIVIDKFSTIENKSIQPEVYNPKPYLNERLGTLTSVVPVKDIRSLTISFQMEDLDKYYKSGPDHYVSHLIGHEGAGSILSELKKRGLSNNLMGGYSTSARGWGFFEITVDLTEDGFEKTDEIIKTIFQYINMLKKQGTKKWVFDEYCQISKMLFRFKDKENPLSLVSGLVHAMQVYPIEEVLSAPYLVNEWRPELVDELLANLFPENARFILVGKKVANSANLTEKWYGTSYKHEKIPNSKMKDWSNCGTNETLQLPKPNPFIPTDFNILEYENGSKYPTIIFDSPFIRVWHLQDSEFLKPKACINIDLASPIVYSDPNNCNLTHLFVQLLRDDLNEYLYDAELAGLKFAVSNTTYGVSIGISGYSEKQSILLEKVLENFFNFKVDPQRFEIIKEKYIRGLKNFKAEQPYSHAIYYLALMLTEVSWTKTELLEATEFLTVDRLNTFIKELLSHLHAECFIYGNFNKEKTFSLTKIIQKHISSNTTQPLNSRQLLLKREIKLNEGDSFLFETEHTQHKSNCTELYMQVGRQSEKNNVFTDLAVQIINEPCYNVLRTQEQLGYIVFCGTRRNCGAQGIRIIVQSNRHPAYVEERIETFLSVMRSQLEKMTDEEFEKHKSALAAIKLEKPKRMNAQFSRYLNEISVQQYHFDRAESEVAVLKTITKDQLMMFYDTYLLPSAKSRRTLVIYIKSTDCNEQSPEIAPSTDNQIENTQNRRSHTQIEDLASFKATKELFPNVEAYIKILPKGAKSKL</sequence>
<keyword evidence="6" id="KW-0482">Metalloprotease</keyword>
<dbReference type="FunFam" id="3.30.830.10:FF:000004">
    <property type="entry name" value="Putative insulin-degrading enzyme"/>
    <property type="match status" value="1"/>
</dbReference>
<reference evidence="18" key="1">
    <citation type="submission" date="2018-04" db="EMBL/GenBank/DDBJ databases">
        <authorList>
            <person name="Go L.Y."/>
            <person name="Mitchell J.A."/>
        </authorList>
    </citation>
    <scope>NUCLEOTIDE SEQUENCE</scope>
    <source>
        <tissue evidence="18">Whole organism</tissue>
    </source>
</reference>
<dbReference type="AlphaFoldDB" id="A0A336KWK3"/>
<proteinExistence type="inferred from homology"/>
<protein>
    <recommendedName>
        <fullName evidence="9">Insulin-degrading enzyme</fullName>
        <ecNumber evidence="8">3.4.24.56</ecNumber>
    </recommendedName>
    <alternativeName>
        <fullName evidence="11">Insulin protease</fullName>
    </alternativeName>
    <alternativeName>
        <fullName evidence="10">Insulysin</fullName>
    </alternativeName>
</protein>
<dbReference type="GO" id="GO:0005739">
    <property type="term" value="C:mitochondrion"/>
    <property type="evidence" value="ECO:0007669"/>
    <property type="project" value="TreeGrafter"/>
</dbReference>
<reference evidence="19" key="2">
    <citation type="submission" date="2018-07" db="EMBL/GenBank/DDBJ databases">
        <authorList>
            <person name="Quirk P.G."/>
            <person name="Krulwich T.A."/>
        </authorList>
    </citation>
    <scope>NUCLEOTIDE SEQUENCE</scope>
</reference>
<evidence type="ECO:0000256" key="13">
    <source>
        <dbReference type="SAM" id="MobiDB-lite"/>
    </source>
</evidence>
<evidence type="ECO:0000256" key="3">
    <source>
        <dbReference type="ARBA" id="ARBA00022723"/>
    </source>
</evidence>
<feature type="domain" description="Peptidase M16 N-terminal" evidence="14">
    <location>
        <begin position="85"/>
        <end position="222"/>
    </location>
</feature>
<dbReference type="OMA" id="WIFDEMK"/>
<evidence type="ECO:0000256" key="7">
    <source>
        <dbReference type="ARBA" id="ARBA00052248"/>
    </source>
</evidence>
<dbReference type="InterPro" id="IPR054734">
    <property type="entry name" value="PqqF-like_C_4"/>
</dbReference>
<dbReference type="GO" id="GO:0043171">
    <property type="term" value="P:peptide catabolic process"/>
    <property type="evidence" value="ECO:0007669"/>
    <property type="project" value="TreeGrafter"/>
</dbReference>
<dbReference type="GO" id="GO:0051603">
    <property type="term" value="P:proteolysis involved in protein catabolic process"/>
    <property type="evidence" value="ECO:0007669"/>
    <property type="project" value="TreeGrafter"/>
</dbReference>